<reference evidence="1 2" key="1">
    <citation type="journal article" date="2010" name="Int. J. Syst. Evol. Microbiol.">
        <title>Bacillus horneckiae sp. nov., isolated from a spacecraft-assembly clean room.</title>
        <authorList>
            <person name="Vaishampayan P."/>
            <person name="Probst A."/>
            <person name="Krishnamurthi S."/>
            <person name="Ghosh S."/>
            <person name="Osman S."/>
            <person name="McDowall A."/>
            <person name="Ruckmani A."/>
            <person name="Mayilraj S."/>
            <person name="Venkateswaran K."/>
        </authorList>
    </citation>
    <scope>NUCLEOTIDE SEQUENCE [LARGE SCALE GENOMIC DNA]</scope>
    <source>
        <strain evidence="2">1PO1SC</strain>
    </source>
</reference>
<organism evidence="1 2">
    <name type="scientific">Cytobacillus horneckiae</name>
    <dbReference type="NCBI Taxonomy" id="549687"/>
    <lineage>
        <taxon>Bacteria</taxon>
        <taxon>Bacillati</taxon>
        <taxon>Bacillota</taxon>
        <taxon>Bacilli</taxon>
        <taxon>Bacillales</taxon>
        <taxon>Bacillaceae</taxon>
        <taxon>Cytobacillus</taxon>
    </lineage>
</organism>
<dbReference type="RefSeq" id="WP_101226450.1">
    <property type="nucleotide sequence ID" value="NZ_JARSFA010000027.1"/>
</dbReference>
<evidence type="ECO:0000313" key="1">
    <source>
        <dbReference type="EMBL" id="PKG26083.1"/>
    </source>
</evidence>
<comment type="caution">
    <text evidence="1">The sequence shown here is derived from an EMBL/GenBank/DDBJ whole genome shotgun (WGS) entry which is preliminary data.</text>
</comment>
<dbReference type="Proteomes" id="UP000233343">
    <property type="component" value="Unassembled WGS sequence"/>
</dbReference>
<accession>A0A2N0Z993</accession>
<evidence type="ECO:0000313" key="2">
    <source>
        <dbReference type="Proteomes" id="UP000233343"/>
    </source>
</evidence>
<name>A0A2N0Z993_9BACI</name>
<proteinExistence type="predicted"/>
<sequence length="77" mass="8755">MKYTNLIKEDIIGPQTWIGQVIAVKQGKILLQDRSEKAWVEVGKHYRYIKEGEVLVLQVQKGVSILATHILKAKKIA</sequence>
<keyword evidence="2" id="KW-1185">Reference proteome</keyword>
<dbReference type="AlphaFoldDB" id="A0A2N0Z993"/>
<dbReference type="EMBL" id="PISD01000078">
    <property type="protein sequence ID" value="PKG26083.1"/>
    <property type="molecule type" value="Genomic_DNA"/>
</dbReference>
<gene>
    <name evidence="1" type="ORF">CWS20_25925</name>
</gene>
<protein>
    <submittedName>
        <fullName evidence="1">Uncharacterized protein</fullName>
    </submittedName>
</protein>